<dbReference type="Pfam" id="PF01008">
    <property type="entry name" value="IF-2B"/>
    <property type="match status" value="1"/>
</dbReference>
<keyword evidence="4" id="KW-0396">Initiation factor</keyword>
<feature type="compositionally biased region" description="Basic and acidic residues" evidence="10">
    <location>
        <begin position="40"/>
        <end position="52"/>
    </location>
</feature>
<evidence type="ECO:0000256" key="5">
    <source>
        <dbReference type="ARBA" id="ARBA00022917"/>
    </source>
</evidence>
<evidence type="ECO:0000313" key="11">
    <source>
        <dbReference type="EMBL" id="KAL0573718.1"/>
    </source>
</evidence>
<evidence type="ECO:0000256" key="3">
    <source>
        <dbReference type="ARBA" id="ARBA00022490"/>
    </source>
</evidence>
<comment type="similarity">
    <text evidence="2 9">Belongs to the eIF-2B alpha/beta/delta subunits family.</text>
</comment>
<reference evidence="11 12" key="1">
    <citation type="submission" date="2024-02" db="EMBL/GenBank/DDBJ databases">
        <title>A draft genome for the cacao thread blight pathogen Marasmius crinis-equi.</title>
        <authorList>
            <person name="Cohen S.P."/>
            <person name="Baruah I.K."/>
            <person name="Amoako-Attah I."/>
            <person name="Bukari Y."/>
            <person name="Meinhardt L.W."/>
            <person name="Bailey B.A."/>
        </authorList>
    </citation>
    <scope>NUCLEOTIDE SEQUENCE [LARGE SCALE GENOMIC DNA]</scope>
    <source>
        <strain evidence="11 12">GH-76</strain>
    </source>
</reference>
<evidence type="ECO:0000256" key="1">
    <source>
        <dbReference type="ARBA" id="ARBA00004514"/>
    </source>
</evidence>
<evidence type="ECO:0000256" key="4">
    <source>
        <dbReference type="ARBA" id="ARBA00022540"/>
    </source>
</evidence>
<dbReference type="PANTHER" id="PTHR10233">
    <property type="entry name" value="TRANSLATION INITIATION FACTOR EIF-2B"/>
    <property type="match status" value="1"/>
</dbReference>
<dbReference type="InterPro" id="IPR000649">
    <property type="entry name" value="IF-2B-related"/>
</dbReference>
<evidence type="ECO:0000313" key="12">
    <source>
        <dbReference type="Proteomes" id="UP001465976"/>
    </source>
</evidence>
<protein>
    <recommendedName>
        <fullName evidence="6">Translation initiation factor eIF2B subunit delta</fullName>
    </recommendedName>
    <alternativeName>
        <fullName evidence="7">eIF2B GDP-GTP exchange factor subunit delta</fullName>
    </alternativeName>
</protein>
<evidence type="ECO:0000256" key="8">
    <source>
        <dbReference type="ARBA" id="ARBA00046432"/>
    </source>
</evidence>
<feature type="region of interest" description="Disordered" evidence="10">
    <location>
        <begin position="1"/>
        <end position="120"/>
    </location>
</feature>
<organism evidence="11 12">
    <name type="scientific">Marasmius crinis-equi</name>
    <dbReference type="NCBI Taxonomy" id="585013"/>
    <lineage>
        <taxon>Eukaryota</taxon>
        <taxon>Fungi</taxon>
        <taxon>Dikarya</taxon>
        <taxon>Basidiomycota</taxon>
        <taxon>Agaricomycotina</taxon>
        <taxon>Agaricomycetes</taxon>
        <taxon>Agaricomycetidae</taxon>
        <taxon>Agaricales</taxon>
        <taxon>Marasmiineae</taxon>
        <taxon>Marasmiaceae</taxon>
        <taxon>Marasmius</taxon>
    </lineage>
</organism>
<evidence type="ECO:0000256" key="6">
    <source>
        <dbReference type="ARBA" id="ARBA00044147"/>
    </source>
</evidence>
<accession>A0ABR3FF74</accession>
<feature type="compositionally biased region" description="Low complexity" evidence="10">
    <location>
        <begin position="14"/>
        <end position="27"/>
    </location>
</feature>
<dbReference type="Proteomes" id="UP001465976">
    <property type="component" value="Unassembled WGS sequence"/>
</dbReference>
<comment type="caution">
    <text evidence="11">The sequence shown here is derived from an EMBL/GenBank/DDBJ whole genome shotgun (WGS) entry which is preliminary data.</text>
</comment>
<keyword evidence="3" id="KW-0963">Cytoplasm</keyword>
<evidence type="ECO:0000256" key="9">
    <source>
        <dbReference type="RuleBase" id="RU003814"/>
    </source>
</evidence>
<comment type="subcellular location">
    <subcellularLocation>
        <location evidence="1">Cytoplasm</location>
        <location evidence="1">Cytosol</location>
    </subcellularLocation>
</comment>
<gene>
    <name evidence="11" type="ORF">V5O48_008237</name>
</gene>
<evidence type="ECO:0000256" key="2">
    <source>
        <dbReference type="ARBA" id="ARBA00007251"/>
    </source>
</evidence>
<dbReference type="Gene3D" id="3.40.50.10470">
    <property type="entry name" value="Translation initiation factor eif-2b, domain 2"/>
    <property type="match status" value="1"/>
</dbReference>
<proteinExistence type="inferred from homology"/>
<evidence type="ECO:0000256" key="10">
    <source>
        <dbReference type="SAM" id="MobiDB-lite"/>
    </source>
</evidence>
<dbReference type="InterPro" id="IPR042529">
    <property type="entry name" value="IF_2B-like_C"/>
</dbReference>
<dbReference type="PANTHER" id="PTHR10233:SF14">
    <property type="entry name" value="TRANSLATION INITIATION FACTOR EIF-2B SUBUNIT DELTA"/>
    <property type="match status" value="1"/>
</dbReference>
<dbReference type="InterPro" id="IPR037171">
    <property type="entry name" value="NagB/RpiA_transferase-like"/>
</dbReference>
<evidence type="ECO:0000256" key="7">
    <source>
        <dbReference type="ARBA" id="ARBA00044356"/>
    </source>
</evidence>
<dbReference type="EMBL" id="JBAHYK010000472">
    <property type="protein sequence ID" value="KAL0573718.1"/>
    <property type="molecule type" value="Genomic_DNA"/>
</dbReference>
<comment type="subunit">
    <text evidence="8">Component of the translation initiation factor 2B (eIF2B) complex which is a heterodecamer of two sets of five different subunits: alpha, beta, gamma, delta and epsilon. Subunits alpha, beta and delta comprise a regulatory subcomplex and subunits epsilon and gamma comprise a catalytic subcomplex. Within the complex, the hexameric regulatory complex resides at the center, with the two heterodimeric catalytic subcomplexes bound on opposite sides.</text>
</comment>
<keyword evidence="5" id="KW-0648">Protein biosynthesis</keyword>
<feature type="compositionally biased region" description="Low complexity" evidence="10">
    <location>
        <begin position="54"/>
        <end position="85"/>
    </location>
</feature>
<feature type="compositionally biased region" description="Polar residues" evidence="10">
    <location>
        <begin position="1"/>
        <end position="13"/>
    </location>
</feature>
<keyword evidence="12" id="KW-1185">Reference proteome</keyword>
<sequence length="472" mass="50654">MSATEPANASMNGPSSPSIPNSQSQPSQLPPSQPSQKSMTKAERRELQERQRAAKAAAKQQGGVNNTQQKQGGTQKNKESSGPSSKPAPKPTPKGNRPRSESSGIRPATDTGMGDISSSSRKGLRIFTHFGLSGLPTKQVKIAGGELIHPAIARLALMFGEFKICGANARCIATLTAFKTVIQDYTTPPNTTLSRHLMTYLSPQITHLVAARPMSVTMGNAIRQLKLEISGSDIDLPEQDAKDALFQKIDDYIRDRIIYADEVIEELAVEKIKDGDVILTYARSSVVEKILYRAHKHGKQFSVIVLDSRPLLEGKELLRSLSSLPPSPSHPSQPGIQCTYALLPALPSLIQDVSMVLVGAHSLHSNGSVYSRAGTAMVAMMAREHSVPVMVCCETYKFSESVVLDGFGKNELAPSKYSPPSPQANSNPNLEVLNPLYDATPPSCITAVCTEVGLIPPTSISSIPLALGRATL</sequence>
<name>A0ABR3FF74_9AGAR</name>
<dbReference type="SUPFAM" id="SSF100950">
    <property type="entry name" value="NagB/RpiA/CoA transferase-like"/>
    <property type="match status" value="1"/>
</dbReference>